<gene>
    <name evidence="8" type="primary">fliD</name>
    <name evidence="8" type="ORF">RN607_14540</name>
</gene>
<keyword evidence="3" id="KW-0175">Coiled coil</keyword>
<feature type="domain" description="Flagellar hook-associated protein 2 N-terminal" evidence="6">
    <location>
        <begin position="11"/>
        <end position="106"/>
    </location>
</feature>
<keyword evidence="8" id="KW-0966">Cell projection</keyword>
<evidence type="ECO:0000256" key="5">
    <source>
        <dbReference type="RuleBase" id="RU362066"/>
    </source>
</evidence>
<dbReference type="RefSeq" id="WP_313543410.1">
    <property type="nucleotide sequence ID" value="NZ_CP134880.1"/>
</dbReference>
<dbReference type="GO" id="GO:0071973">
    <property type="term" value="P:bacterial-type flagellum-dependent cell motility"/>
    <property type="evidence" value="ECO:0007669"/>
    <property type="project" value="TreeGrafter"/>
</dbReference>
<dbReference type="InterPro" id="IPR010809">
    <property type="entry name" value="FliD_C"/>
</dbReference>
<evidence type="ECO:0000256" key="2">
    <source>
        <dbReference type="ARBA" id="ARBA00011255"/>
    </source>
</evidence>
<dbReference type="InterPro" id="IPR040026">
    <property type="entry name" value="FliD"/>
</dbReference>
<dbReference type="PANTHER" id="PTHR30288:SF0">
    <property type="entry name" value="FLAGELLAR HOOK-ASSOCIATED PROTEIN 2"/>
    <property type="match status" value="1"/>
</dbReference>
<dbReference type="AlphaFoldDB" id="A0AA96FDJ2"/>
<dbReference type="PANTHER" id="PTHR30288">
    <property type="entry name" value="FLAGELLAR CAP/ASSEMBLY PROTEIN FLID"/>
    <property type="match status" value="1"/>
</dbReference>
<dbReference type="EMBL" id="CP134880">
    <property type="protein sequence ID" value="WNM27397.1"/>
    <property type="molecule type" value="Genomic_DNA"/>
</dbReference>
<evidence type="ECO:0000256" key="1">
    <source>
        <dbReference type="ARBA" id="ARBA00009764"/>
    </source>
</evidence>
<evidence type="ECO:0000313" key="8">
    <source>
        <dbReference type="EMBL" id="WNM27397.1"/>
    </source>
</evidence>
<comment type="subunit">
    <text evidence="2 5">Homopentamer.</text>
</comment>
<accession>A0AA96FDJ2</accession>
<evidence type="ECO:0000259" key="7">
    <source>
        <dbReference type="Pfam" id="PF07195"/>
    </source>
</evidence>
<dbReference type="GO" id="GO:0005576">
    <property type="term" value="C:extracellular region"/>
    <property type="evidence" value="ECO:0007669"/>
    <property type="project" value="UniProtKB-SubCell"/>
</dbReference>
<dbReference type="KEGG" id="dcp:RN607_14540"/>
<dbReference type="GO" id="GO:0009421">
    <property type="term" value="C:bacterial-type flagellum filament cap"/>
    <property type="evidence" value="ECO:0007669"/>
    <property type="project" value="InterPro"/>
</dbReference>
<dbReference type="Pfam" id="PF02465">
    <property type="entry name" value="FliD_N"/>
    <property type="match status" value="1"/>
</dbReference>
<evidence type="ECO:0000259" key="6">
    <source>
        <dbReference type="Pfam" id="PF02465"/>
    </source>
</evidence>
<keyword evidence="4 5" id="KW-0975">Bacterial flagellum</keyword>
<protein>
    <recommendedName>
        <fullName evidence="5">Flagellar hook-associated protein 2</fullName>
        <shortName evidence="5">HAP2</shortName>
    </recommendedName>
    <alternativeName>
        <fullName evidence="5">Flagellar cap protein</fullName>
    </alternativeName>
</protein>
<comment type="subcellular location">
    <subcellularLocation>
        <location evidence="5">Secreted</location>
    </subcellularLocation>
    <subcellularLocation>
        <location evidence="5">Bacterial flagellum</location>
    </subcellularLocation>
</comment>
<dbReference type="Proteomes" id="UP001303408">
    <property type="component" value="Chromosome"/>
</dbReference>
<keyword evidence="8" id="KW-0282">Flagellum</keyword>
<comment type="function">
    <text evidence="5">Required for morphogenesis and for the elongation of the flagellar filament by facilitating polymerization of the flagellin monomers at the tip of growing filament. Forms a capping structure, which prevents flagellin subunits (transported through the central channel of the flagellum) from leaking out without polymerization at the distal end.</text>
</comment>
<keyword evidence="5" id="KW-0964">Secreted</keyword>
<organism evidence="8">
    <name type="scientific">Demequina capsici</name>
    <dbReference type="NCBI Taxonomy" id="3075620"/>
    <lineage>
        <taxon>Bacteria</taxon>
        <taxon>Bacillati</taxon>
        <taxon>Actinomycetota</taxon>
        <taxon>Actinomycetes</taxon>
        <taxon>Micrococcales</taxon>
        <taxon>Demequinaceae</taxon>
        <taxon>Demequina</taxon>
    </lineage>
</organism>
<dbReference type="GO" id="GO:0009424">
    <property type="term" value="C:bacterial-type flagellum hook"/>
    <property type="evidence" value="ECO:0007669"/>
    <property type="project" value="UniProtKB-UniRule"/>
</dbReference>
<reference evidence="8" key="1">
    <citation type="submission" date="2023-09" db="EMBL/GenBank/DDBJ databases">
        <title>Demequina sp. a novel bacteria isolated from Capsicum annuum.</title>
        <authorList>
            <person name="Humaira Z."/>
            <person name="Lee J."/>
            <person name="Cho D."/>
        </authorList>
    </citation>
    <scope>NUCLEOTIDE SEQUENCE</scope>
    <source>
        <strain evidence="8">PMTSA13</strain>
    </source>
</reference>
<sequence length="460" mass="46386">MSTTGIDGIISGLDTTSIITSLMKLEAQPQTLLSNKKSDAESVLSALQSINVKVASLTSAAKSAADPASWKSYAATSSSSAVTTTAGTTATAGSLTFTVGAVATSQVSLTAAAVDGASLVAQNPPQLTFLKDDGSFVTVSPASNSLADITAAINASDAGVTATKVQVSGGSNPTYRLQFTSTATGTAGSFQLYEGDQAAVEAGTATRLDSTVTTAATDASITLYAGTAAEQTYTQSSNTFTGLMTGVDVSLSSAVAAGTSVTVTVAPNASAVQSLASSLVTNLNTILGDITSFTKSGTSTNSNGDSIITAGTLGGDSAIRNLQSALTQAASYPIDGVSPSKYGISISSDGTFAFDADKFASALASDPDGTASFVQALSARIQTTSDSFSNATTGTLTLKVNAEQSTINDLSDQIANWDIRLASRQETLQKQFTAMEAALSTLQSQGDYITQQINSLNSSN</sequence>
<dbReference type="Pfam" id="PF07195">
    <property type="entry name" value="FliD_C"/>
    <property type="match status" value="1"/>
</dbReference>
<name>A0AA96FDJ2_9MICO</name>
<proteinExistence type="inferred from homology"/>
<feature type="domain" description="Flagellar hook-associated protein 2 C-terminal" evidence="7">
    <location>
        <begin position="216"/>
        <end position="443"/>
    </location>
</feature>
<evidence type="ECO:0000256" key="3">
    <source>
        <dbReference type="ARBA" id="ARBA00023054"/>
    </source>
</evidence>
<evidence type="ECO:0000256" key="4">
    <source>
        <dbReference type="ARBA" id="ARBA00023143"/>
    </source>
</evidence>
<comment type="similarity">
    <text evidence="1 5">Belongs to the FliD family.</text>
</comment>
<dbReference type="InterPro" id="IPR003481">
    <property type="entry name" value="FliD_N"/>
</dbReference>
<dbReference type="GO" id="GO:0007155">
    <property type="term" value="P:cell adhesion"/>
    <property type="evidence" value="ECO:0007669"/>
    <property type="project" value="InterPro"/>
</dbReference>
<keyword evidence="8" id="KW-0969">Cilium</keyword>